<evidence type="ECO:0000259" key="3">
    <source>
        <dbReference type="Pfam" id="PF00483"/>
    </source>
</evidence>
<organism evidence="4 5">
    <name type="scientific">Fluctibacter corallii</name>
    <dbReference type="NCBI Taxonomy" id="2984329"/>
    <lineage>
        <taxon>Bacteria</taxon>
        <taxon>Pseudomonadati</taxon>
        <taxon>Pseudomonadota</taxon>
        <taxon>Gammaproteobacteria</taxon>
        <taxon>Alteromonadales</taxon>
        <taxon>Alteromonadaceae</taxon>
        <taxon>Fluctibacter</taxon>
    </lineage>
</organism>
<dbReference type="InterPro" id="IPR050065">
    <property type="entry name" value="GlmU-like"/>
</dbReference>
<dbReference type="InterPro" id="IPR029044">
    <property type="entry name" value="Nucleotide-diphossugar_trans"/>
</dbReference>
<evidence type="ECO:0000256" key="2">
    <source>
        <dbReference type="ARBA" id="ARBA00022695"/>
    </source>
</evidence>
<evidence type="ECO:0000256" key="1">
    <source>
        <dbReference type="ARBA" id="ARBA00022679"/>
    </source>
</evidence>
<name>A0ABT3A4P6_9ALTE</name>
<feature type="domain" description="Nucleotidyl transferase" evidence="3">
    <location>
        <begin position="3"/>
        <end position="140"/>
    </location>
</feature>
<keyword evidence="2" id="KW-0548">Nucleotidyltransferase</keyword>
<dbReference type="Pfam" id="PF00483">
    <property type="entry name" value="NTP_transferase"/>
    <property type="match status" value="1"/>
</dbReference>
<dbReference type="PANTHER" id="PTHR43584">
    <property type="entry name" value="NUCLEOTIDYL TRANSFERASE"/>
    <property type="match status" value="1"/>
</dbReference>
<gene>
    <name evidence="4" type="ORF">OE749_02470</name>
</gene>
<dbReference type="EMBL" id="JAOWKX010000001">
    <property type="protein sequence ID" value="MCV2883562.1"/>
    <property type="molecule type" value="Genomic_DNA"/>
</dbReference>
<dbReference type="PANTHER" id="PTHR43584:SF8">
    <property type="entry name" value="N-ACETYLMURAMATE ALPHA-1-PHOSPHATE URIDYLYLTRANSFERASE"/>
    <property type="match status" value="1"/>
</dbReference>
<dbReference type="RefSeq" id="WP_263710758.1">
    <property type="nucleotide sequence ID" value="NZ_JAOWKX010000001.1"/>
</dbReference>
<dbReference type="NCBIfam" id="NF045761">
    <property type="entry name" value="NAMPUrTaseMurU"/>
    <property type="match status" value="1"/>
</dbReference>
<dbReference type="InterPro" id="IPR005835">
    <property type="entry name" value="NTP_transferase_dom"/>
</dbReference>
<sequence>MRAMILAAGRGERMRPLTDSTPKPLLKVKGIPIIEHQIKKLVSAGISDIVINLAWLGQHISDYLGDGSRFRCRIHYSDEGSALETAGGIIKALPLLCPDDYSDQFLVVNGDIFHDVDLSDVIETSQQLNVNNDAHIVLVDNPIHHPKGDFAFTSPFVSLKSENSASYTFAGIAIYHKRCFDSLAVDKLPLGPMLRHMAERGVLTGHLHNGFWCDVGTPERLAWLNELEW</sequence>
<dbReference type="Proteomes" id="UP001652504">
    <property type="component" value="Unassembled WGS sequence"/>
</dbReference>
<comment type="caution">
    <text evidence="4">The sequence shown here is derived from an EMBL/GenBank/DDBJ whole genome shotgun (WGS) entry which is preliminary data.</text>
</comment>
<keyword evidence="5" id="KW-1185">Reference proteome</keyword>
<proteinExistence type="predicted"/>
<evidence type="ECO:0000313" key="5">
    <source>
        <dbReference type="Proteomes" id="UP001652504"/>
    </source>
</evidence>
<dbReference type="Gene3D" id="3.90.550.10">
    <property type="entry name" value="Spore Coat Polysaccharide Biosynthesis Protein SpsA, Chain A"/>
    <property type="match status" value="1"/>
</dbReference>
<dbReference type="InterPro" id="IPR054790">
    <property type="entry name" value="MurU"/>
</dbReference>
<evidence type="ECO:0000313" key="4">
    <source>
        <dbReference type="EMBL" id="MCV2883562.1"/>
    </source>
</evidence>
<keyword evidence="1" id="KW-0808">Transferase</keyword>
<reference evidence="4 5" key="1">
    <citation type="submission" date="2022-10" db="EMBL/GenBank/DDBJ databases">
        <title>Aestuariibacter sp. AA17 isolated from Montipora capitata coral fragment.</title>
        <authorList>
            <person name="Emsley S.A."/>
            <person name="Pfannmuller K.M."/>
            <person name="Loughran R.M."/>
            <person name="Shlafstein M."/>
            <person name="Papke E."/>
            <person name="Saw J.H."/>
            <person name="Ushijima B."/>
            <person name="Videau P."/>
        </authorList>
    </citation>
    <scope>NUCLEOTIDE SEQUENCE [LARGE SCALE GENOMIC DNA]</scope>
    <source>
        <strain evidence="4 5">AA17</strain>
    </source>
</reference>
<accession>A0ABT3A4P6</accession>
<dbReference type="CDD" id="cd06422">
    <property type="entry name" value="NTP_transferase_like_1"/>
    <property type="match status" value="1"/>
</dbReference>
<protein>
    <submittedName>
        <fullName evidence="4">Nucleotidyltransferase family protein</fullName>
    </submittedName>
</protein>
<dbReference type="SUPFAM" id="SSF53448">
    <property type="entry name" value="Nucleotide-diphospho-sugar transferases"/>
    <property type="match status" value="1"/>
</dbReference>